<comment type="caution">
    <text evidence="3">The sequence shown here is derived from an EMBL/GenBank/DDBJ whole genome shotgun (WGS) entry which is preliminary data.</text>
</comment>
<name>A0A8S3VH51_MYTED</name>
<dbReference type="SUPFAM" id="SSF52799">
    <property type="entry name" value="(Phosphotyrosine protein) phosphatases II"/>
    <property type="match status" value="1"/>
</dbReference>
<dbReference type="OrthoDB" id="6129159at2759"/>
<keyword evidence="3" id="KW-0378">Hydrolase</keyword>
<dbReference type="GO" id="GO:0004725">
    <property type="term" value="F:protein tyrosine phosphatase activity"/>
    <property type="evidence" value="ECO:0007669"/>
    <property type="project" value="UniProtKB-EC"/>
</dbReference>
<keyword evidence="1" id="KW-0472">Membrane</keyword>
<evidence type="ECO:0000313" key="4">
    <source>
        <dbReference type="Proteomes" id="UP000683360"/>
    </source>
</evidence>
<dbReference type="PANTHER" id="PTHR19134:SF449">
    <property type="entry name" value="TYROSINE-PROTEIN PHOSPHATASE 1"/>
    <property type="match status" value="1"/>
</dbReference>
<keyword evidence="1" id="KW-0812">Transmembrane</keyword>
<evidence type="ECO:0000313" key="3">
    <source>
        <dbReference type="EMBL" id="CAG2257241.1"/>
    </source>
</evidence>
<feature type="domain" description="Tyrosine-protein phosphatase" evidence="2">
    <location>
        <begin position="162"/>
        <end position="331"/>
    </location>
</feature>
<organism evidence="3 4">
    <name type="scientific">Mytilus edulis</name>
    <name type="common">Blue mussel</name>
    <dbReference type="NCBI Taxonomy" id="6550"/>
    <lineage>
        <taxon>Eukaryota</taxon>
        <taxon>Metazoa</taxon>
        <taxon>Spiralia</taxon>
        <taxon>Lophotrochozoa</taxon>
        <taxon>Mollusca</taxon>
        <taxon>Bivalvia</taxon>
        <taxon>Autobranchia</taxon>
        <taxon>Pteriomorphia</taxon>
        <taxon>Mytilida</taxon>
        <taxon>Mytiloidea</taxon>
        <taxon>Mytilidae</taxon>
        <taxon>Mytilinae</taxon>
        <taxon>Mytilus</taxon>
    </lineage>
</organism>
<dbReference type="InterPro" id="IPR029021">
    <property type="entry name" value="Prot-tyrosine_phosphatase-like"/>
</dbReference>
<dbReference type="Pfam" id="PF00102">
    <property type="entry name" value="Y_phosphatase"/>
    <property type="match status" value="1"/>
</dbReference>
<dbReference type="AlphaFoldDB" id="A0A8S3VH51"/>
<keyword evidence="4" id="KW-1185">Reference proteome</keyword>
<dbReference type="InterPro" id="IPR000242">
    <property type="entry name" value="PTP_cat"/>
</dbReference>
<dbReference type="Proteomes" id="UP000683360">
    <property type="component" value="Unassembled WGS sequence"/>
</dbReference>
<evidence type="ECO:0000259" key="2">
    <source>
        <dbReference type="PROSITE" id="PS50055"/>
    </source>
</evidence>
<proteinExistence type="predicted"/>
<dbReference type="SMART" id="SM00194">
    <property type="entry name" value="PTPc"/>
    <property type="match status" value="1"/>
</dbReference>
<dbReference type="PANTHER" id="PTHR19134">
    <property type="entry name" value="RECEPTOR-TYPE TYROSINE-PROTEIN PHOSPHATASE"/>
    <property type="match status" value="1"/>
</dbReference>
<protein>
    <submittedName>
        <fullName evidence="3">PTPRJ</fullName>
        <ecNumber evidence="3">3.1.3.48</ecNumber>
    </submittedName>
</protein>
<dbReference type="Gene3D" id="3.90.190.10">
    <property type="entry name" value="Protein tyrosine phosphatase superfamily"/>
    <property type="match status" value="1"/>
</dbReference>
<keyword evidence="1" id="KW-1133">Transmembrane helix</keyword>
<sequence length="489" mass="56157">MCDSIEGLCINTTGCEPGYLYDKYCNKTCDDGHFGKNCTGKCYCLTGTCNIFTGICEDGSEFRSEDPPNKAAIGGGVSAVILVVIILVVVFIVYKRRLISTKDRNVHRQKTNNQTSMSSQKQIRNENEYANMNIDDKVDTEEVTFTLKDSEDTDLQIDEIGDENVYSNITSKLDISMYQIQIENLKKAIIEKQRDDGFKKEYENYEKEKAYIAAQGPKKVTLRDFWHMIWQDNVGKIVMVTQLIENRKAKCERYWPKTVTEPLVVNNFIVTMKEEIEQTVYVYRSLTVLNKNTAQERKIHHFHFTQWPDHGVPDSIKLEQYETVFEALLELFTVPETAIPKNGFCQYILDHEQATLLRNKDLYKSQFQGYAENSKLLVTQCPLEKTVVDFGQWLKVQKPVLKKFGVNSKVQKPVLKKFGVNSKVQKPVLKKFGVNSKVQKPVLKKLVVNSKVPKPVLKKFGVNSKVQKPVLKKFGVNSKVQKPVLKSWW</sequence>
<gene>
    <name evidence="3" type="ORF">MEDL_68517</name>
</gene>
<evidence type="ECO:0000256" key="1">
    <source>
        <dbReference type="SAM" id="Phobius"/>
    </source>
</evidence>
<dbReference type="PRINTS" id="PR00700">
    <property type="entry name" value="PRTYPHPHTASE"/>
</dbReference>
<feature type="transmembrane region" description="Helical" evidence="1">
    <location>
        <begin position="71"/>
        <end position="94"/>
    </location>
</feature>
<dbReference type="EC" id="3.1.3.48" evidence="3"/>
<dbReference type="CDD" id="cd00047">
    <property type="entry name" value="PTPc"/>
    <property type="match status" value="1"/>
</dbReference>
<dbReference type="InterPro" id="IPR050348">
    <property type="entry name" value="Protein-Tyr_Phosphatase"/>
</dbReference>
<reference evidence="3" key="1">
    <citation type="submission" date="2021-03" db="EMBL/GenBank/DDBJ databases">
        <authorList>
            <person name="Bekaert M."/>
        </authorList>
    </citation>
    <scope>NUCLEOTIDE SEQUENCE</scope>
</reference>
<accession>A0A8S3VH51</accession>
<dbReference type="PROSITE" id="PS50055">
    <property type="entry name" value="TYR_PHOSPHATASE_PTP"/>
    <property type="match status" value="1"/>
</dbReference>
<dbReference type="EMBL" id="CAJPWZ010003323">
    <property type="protein sequence ID" value="CAG2257241.1"/>
    <property type="molecule type" value="Genomic_DNA"/>
</dbReference>